<gene>
    <name evidence="2" type="ORF">EVOR1521_LOCUS14081</name>
</gene>
<proteinExistence type="predicted"/>
<evidence type="ECO:0000256" key="1">
    <source>
        <dbReference type="SAM" id="Phobius"/>
    </source>
</evidence>
<name>A0AA36IHZ5_9DINO</name>
<dbReference type="AlphaFoldDB" id="A0AA36IHZ5"/>
<keyword evidence="1" id="KW-1133">Transmembrane helix</keyword>
<reference evidence="2" key="1">
    <citation type="submission" date="2023-08" db="EMBL/GenBank/DDBJ databases">
        <authorList>
            <person name="Chen Y."/>
            <person name="Shah S."/>
            <person name="Dougan E. K."/>
            <person name="Thang M."/>
            <person name="Chan C."/>
        </authorList>
    </citation>
    <scope>NUCLEOTIDE SEQUENCE</scope>
</reference>
<dbReference type="EMBL" id="CAUJNA010001646">
    <property type="protein sequence ID" value="CAJ1388151.1"/>
    <property type="molecule type" value="Genomic_DNA"/>
</dbReference>
<keyword evidence="1" id="KW-0812">Transmembrane</keyword>
<keyword evidence="1" id="KW-0472">Membrane</keyword>
<comment type="caution">
    <text evidence="2">The sequence shown here is derived from an EMBL/GenBank/DDBJ whole genome shotgun (WGS) entry which is preliminary data.</text>
</comment>
<accession>A0AA36IHZ5</accession>
<evidence type="ECO:0000313" key="2">
    <source>
        <dbReference type="EMBL" id="CAJ1388151.1"/>
    </source>
</evidence>
<keyword evidence="3" id="KW-1185">Reference proteome</keyword>
<dbReference type="Proteomes" id="UP001178507">
    <property type="component" value="Unassembled WGS sequence"/>
</dbReference>
<organism evidence="2 3">
    <name type="scientific">Effrenium voratum</name>
    <dbReference type="NCBI Taxonomy" id="2562239"/>
    <lineage>
        <taxon>Eukaryota</taxon>
        <taxon>Sar</taxon>
        <taxon>Alveolata</taxon>
        <taxon>Dinophyceae</taxon>
        <taxon>Suessiales</taxon>
        <taxon>Symbiodiniaceae</taxon>
        <taxon>Effrenium</taxon>
    </lineage>
</organism>
<feature type="transmembrane region" description="Helical" evidence="1">
    <location>
        <begin position="145"/>
        <end position="165"/>
    </location>
</feature>
<evidence type="ECO:0000313" key="3">
    <source>
        <dbReference type="Proteomes" id="UP001178507"/>
    </source>
</evidence>
<sequence>MAFVALVLLGAAEAAVHRGYLYDQLCVNHGVGIDGVDSRTEPEKHTLDCLLFSPCIESGYGLVTKPAGQRQYSMEVLLSAQGNADVITWLTTQEYLGNHVEISGPYDSHGRLHVDTIKRLNDGSIWNGSGEGSGETSTFGISTSALMTSATGCSSMLAAVLIVLFRL</sequence>
<protein>
    <submittedName>
        <fullName evidence="2">Uncharacterized protein</fullName>
    </submittedName>
</protein>